<name>A0A9W9NGQ0_9EURO</name>
<evidence type="ECO:0000256" key="2">
    <source>
        <dbReference type="ARBA" id="ARBA00022448"/>
    </source>
</evidence>
<evidence type="ECO:0000256" key="3">
    <source>
        <dbReference type="ARBA" id="ARBA00022692"/>
    </source>
</evidence>
<accession>A0A9W9NGQ0</accession>
<evidence type="ECO:0000256" key="5">
    <source>
        <dbReference type="ARBA" id="ARBA00023065"/>
    </source>
</evidence>
<dbReference type="Proteomes" id="UP001150941">
    <property type="component" value="Unassembled WGS sequence"/>
</dbReference>
<comment type="subcellular location">
    <subcellularLocation>
        <location evidence="1">Membrane</location>
        <topology evidence="1">Multi-pass membrane protein</topology>
    </subcellularLocation>
</comment>
<evidence type="ECO:0000313" key="9">
    <source>
        <dbReference type="Proteomes" id="UP001150941"/>
    </source>
</evidence>
<keyword evidence="6 7" id="KW-0472">Membrane</keyword>
<dbReference type="GO" id="GO:1990573">
    <property type="term" value="P:potassium ion import across plasma membrane"/>
    <property type="evidence" value="ECO:0007669"/>
    <property type="project" value="TreeGrafter"/>
</dbReference>
<reference evidence="8" key="1">
    <citation type="submission" date="2022-11" db="EMBL/GenBank/DDBJ databases">
        <authorList>
            <person name="Petersen C."/>
        </authorList>
    </citation>
    <scope>NUCLEOTIDE SEQUENCE</scope>
    <source>
        <strain evidence="8">IBT 19713</strain>
    </source>
</reference>
<dbReference type="Pfam" id="PF02386">
    <property type="entry name" value="TrkH"/>
    <property type="match status" value="1"/>
</dbReference>
<comment type="caution">
    <text evidence="8">The sequence shown here is derived from an EMBL/GenBank/DDBJ whole genome shotgun (WGS) entry which is preliminary data.</text>
</comment>
<keyword evidence="2" id="KW-0813">Transport</keyword>
<reference evidence="8" key="2">
    <citation type="journal article" date="2023" name="IMA Fungus">
        <title>Comparative genomic study of the Penicillium genus elucidates a diverse pangenome and 15 lateral gene transfer events.</title>
        <authorList>
            <person name="Petersen C."/>
            <person name="Sorensen T."/>
            <person name="Nielsen M.R."/>
            <person name="Sondergaard T.E."/>
            <person name="Sorensen J.L."/>
            <person name="Fitzpatrick D.A."/>
            <person name="Frisvad J.C."/>
            <person name="Nielsen K.L."/>
        </authorList>
    </citation>
    <scope>NUCLEOTIDE SEQUENCE</scope>
    <source>
        <strain evidence="8">IBT 19713</strain>
    </source>
</reference>
<keyword evidence="5" id="KW-0406">Ion transport</keyword>
<dbReference type="GeneID" id="83205434"/>
<dbReference type="GO" id="GO:0030007">
    <property type="term" value="P:intracellular potassium ion homeostasis"/>
    <property type="evidence" value="ECO:0007669"/>
    <property type="project" value="TreeGrafter"/>
</dbReference>
<evidence type="ECO:0000256" key="7">
    <source>
        <dbReference type="SAM" id="Phobius"/>
    </source>
</evidence>
<evidence type="ECO:0000256" key="4">
    <source>
        <dbReference type="ARBA" id="ARBA00022989"/>
    </source>
</evidence>
<dbReference type="InterPro" id="IPR003445">
    <property type="entry name" value="Cat_transpt"/>
</dbReference>
<dbReference type="OrthoDB" id="9999863at2759"/>
<feature type="transmembrane region" description="Helical" evidence="7">
    <location>
        <begin position="207"/>
        <end position="230"/>
    </location>
</feature>
<feature type="transmembrane region" description="Helical" evidence="7">
    <location>
        <begin position="70"/>
        <end position="91"/>
    </location>
</feature>
<protein>
    <recommendedName>
        <fullName evidence="10">Cation transporter</fullName>
    </recommendedName>
</protein>
<feature type="transmembrane region" description="Helical" evidence="7">
    <location>
        <begin position="12"/>
        <end position="31"/>
    </location>
</feature>
<dbReference type="PANTHER" id="PTHR31064">
    <property type="entry name" value="POTASSIUM TRANSPORT PROTEIN DDB_G0292412-RELATED"/>
    <property type="match status" value="1"/>
</dbReference>
<feature type="transmembrane region" description="Helical" evidence="7">
    <location>
        <begin position="281"/>
        <end position="305"/>
    </location>
</feature>
<dbReference type="EMBL" id="JAPQKS010000007">
    <property type="protein sequence ID" value="KAJ5219631.1"/>
    <property type="molecule type" value="Genomic_DNA"/>
</dbReference>
<evidence type="ECO:0000313" key="8">
    <source>
        <dbReference type="EMBL" id="KAJ5219631.1"/>
    </source>
</evidence>
<feature type="transmembrane region" description="Helical" evidence="7">
    <location>
        <begin position="406"/>
        <end position="424"/>
    </location>
</feature>
<keyword evidence="4 7" id="KW-1133">Transmembrane helix</keyword>
<proteinExistence type="predicted"/>
<evidence type="ECO:0000256" key="1">
    <source>
        <dbReference type="ARBA" id="ARBA00004141"/>
    </source>
</evidence>
<dbReference type="InterPro" id="IPR051143">
    <property type="entry name" value="TrkH_K-transport"/>
</dbReference>
<feature type="transmembrane region" description="Helical" evidence="7">
    <location>
        <begin position="347"/>
        <end position="368"/>
    </location>
</feature>
<gene>
    <name evidence="8" type="ORF">N7468_008835</name>
</gene>
<evidence type="ECO:0000256" key="6">
    <source>
        <dbReference type="ARBA" id="ARBA00023136"/>
    </source>
</evidence>
<sequence>MAILARWGFRALHVIYFLATCMISSVIFYLLSPAPRTPGYVDSLFMCISAMTGTGLTTVTESKLNVPQQVMLFCLLLMGHAIPISAVALWFRRETCGDKLRVIASIDGIAYGNQETGSLQLPQWEGKTKVDVAIAPSVDGAHGTPSTSGTAQFTTKASRQEKYASGTMPVTKRVLHQLKTLQKGFRKYLQGSILSPKAQPASVEYKALSILTLTVAIYWITILSIGILVMGSWFQWRRPDVPHADGVAPFWAGAFTATSAFVNCGMTLSSNDLIPLQNEPFPLCFLGILILAGCTLYPCFLRGVLFTARWFLPENSERWQSSRDALDYILICPERVYHMLYPTPHTFFLLGSVIVLNGINWVSFELLATGARDTKAIRALDGLFQSLAIRGGGFAVVDFLKLPQSMMVLYAFMMYISPFPLRIATQSIITMKEAELPKTEKISHSLVAKTRKYGKQISNLARVAFIWDQIRSQFTKDIMCVTVAVFSLTILESDKYEAQPLSFSTFNIIFEVISAYSCIGISVGFPVTGHSFCGELRPASKLILSVMSLIGRHRDLPKAECAGSRVCNSLGWDATSVQKAKMIQLGSIEKDSSMV</sequence>
<keyword evidence="3 7" id="KW-0812">Transmembrane</keyword>
<keyword evidence="9" id="KW-1185">Reference proteome</keyword>
<evidence type="ECO:0008006" key="10">
    <source>
        <dbReference type="Google" id="ProtNLM"/>
    </source>
</evidence>
<feature type="transmembrane region" description="Helical" evidence="7">
    <location>
        <begin position="250"/>
        <end position="269"/>
    </location>
</feature>
<dbReference type="PANTHER" id="PTHR31064:SF37">
    <property type="entry name" value="TRANSPORTER, PUTATIVE (EUROFUNG)-RELATED"/>
    <property type="match status" value="1"/>
</dbReference>
<dbReference type="RefSeq" id="XP_058326461.1">
    <property type="nucleotide sequence ID" value="XM_058478131.1"/>
</dbReference>
<dbReference type="AlphaFoldDB" id="A0A9W9NGQ0"/>
<organism evidence="8 9">
    <name type="scientific">Penicillium chermesinum</name>
    <dbReference type="NCBI Taxonomy" id="63820"/>
    <lineage>
        <taxon>Eukaryota</taxon>
        <taxon>Fungi</taxon>
        <taxon>Dikarya</taxon>
        <taxon>Ascomycota</taxon>
        <taxon>Pezizomycotina</taxon>
        <taxon>Eurotiomycetes</taxon>
        <taxon>Eurotiomycetidae</taxon>
        <taxon>Eurotiales</taxon>
        <taxon>Aspergillaceae</taxon>
        <taxon>Penicillium</taxon>
    </lineage>
</organism>
<dbReference type="GO" id="GO:0140107">
    <property type="term" value="F:high-affinity potassium ion transmembrane transporter activity"/>
    <property type="evidence" value="ECO:0007669"/>
    <property type="project" value="TreeGrafter"/>
</dbReference>
<dbReference type="GO" id="GO:0005886">
    <property type="term" value="C:plasma membrane"/>
    <property type="evidence" value="ECO:0007669"/>
    <property type="project" value="TreeGrafter"/>
</dbReference>